<dbReference type="InterPro" id="IPR050909">
    <property type="entry name" value="Bact_Autotransporter_VF"/>
</dbReference>
<gene>
    <name evidence="6" type="ORF">ABB53_023330</name>
</gene>
<sequence length="1954" mass="190621">MMNKIYRLKFDRRRNRLVVVSELTRGAGKDTGRTGTGVSLCGKMLGRLTPLALLTGLVTGMLPLLVQAQGGLPTGGQVVAGSGSISSAGSRMTVQQHSDRMVATWSTFDIGKGQTVEFVQPGQAAVALNRVTGGRESQIMGTLKANGQVMLVNPAGVLFGQGAQVNTAGLVATTKNISNEDFLRGTYRFSGGAAAGAEVVNQGSLTTTAQGYIVLAGDRVKNSGTVRTPGGKAVLAAGESVSLQLDAGGLTSVSVNGSVVNALVENSGLMSATDGRVYLTARGKSMLLDTVVNNSGTVEAKGLESRGGEIVLSGGDSGVVRQSGRLLADSAAGRGGRVVVEGENIHLAAGSRTSATGKSGGGDVYVGGGWQGKDSRIRNASKVVMSRGADIDVSATGAGAGGTAVVWSDDYTHFRGKITAKGGKVSGDGGRVETSSRRNLQAFGDVDVSPEKGRGGEWLLDPTDVTVVAGDSLTSATERSPGGEGTLDTDTAVLFTPSAGGAQIGVEKITAQLNRGSSVTVKTSGHDAEGQRGNITVSATVSKTAGSDATLTLLADNNIAVNANISSTAGKLGLSLMAGNTTDNAGIVIARSKNISLNGGDFYAGPADGSSNNVSLNITNGGQISAGNVTMNLAGGLSGYAYGVQTTGNLTVSGPVSGKTGWGSALRFLAGERLNISAPTVNLSSTEAENGGGKVLLSGAKGVEINTRGDLILLAQNNAGSSVNVSSTGGTVNLNAAAGRLQVEKGEITGVGGVVLGAASTTEEGQDKSVLSLKDTVLKTTGTGGNVVVAGKSTQGAGGITFSNVTVSSTGTTALTGDSIWGFAATLNQLNVTSAGDVNITGSATGRAWAGGVKLSSSSVSSTGGNVSITGSSSGDPGNSSSRDGIIVAGSTLSANAENGRIVLNGTSEKKTGLYMSGTTLSGSALILAGKATTSGKGFNLESLTLSGGVADAANITLSSAGSAAGASNVIGTGVFSAAQLTRLMSAGIDSLTRINANGLTPGGSGDDWVADLSGGRGGGWILDGATVNKAGNISLQGVGFINSTVTAGKDLSISNGAQGLTLNGSGVTAGGNITLTANRGISYVGGGGTKRLNMTAGGNISARASAGTVDIRKANLTSTAGDIDVYGKGVTGVSLTDTVLSATAGNISVSGAGNGVLAYYYDVAGVKLLGNSTYNALNTTISGSNSANAAGGVGVFIGGTQNFLGGRASVSGESEKGAGIMWAYGESNLTHTINIRGGSLALKGVTRGTIRPHVFAAAITFNNFDYTKNTVVFNLSDNASVNITADASGSSALRGLSAIASGNVPVNKYIFTGNGTVDILGKADKRPGVEVTGLDNTGLDGTMNIVGESVSDVGVALYDDPTYGPNYGPDLRLKNATITGKSQSGKGLLVRSGNKEVINMAGVTLTGETESGEAGIELSGANISVNGTLKGTVKQGEGNGVLLSGGRNFVLSGATVNGTTVDGVGLLVRGTINATESTVLSGDASGSGVGVSVNGALRSGQVAGTAATGAAVVLGEGSHVNNVHMTADSASGEGIEIAGAAWADGGSITVTRGRISGLSSLTKENGVTVTESPSVPGDGSSTGAGDTSGTGGGSPAPDTSSEKESKPEGGDTGGTSGDGKADGSAGEGTKVEPAPAEGEGGTGTSGGTGTDKPKDDSSTPSVPGDGSSTGAGDTSGTGGGSPAPDTSSEKESKPEGGDTGGTSGDGKADGSAGEGTKVEPAPAEGEGGTGTSGGTGTDKPKDDSSTPSVPGDGSSTGAGDTSGTGGGSPAPDTSSEKESKPEGGDTGGTSGDGKADGSAGEGTKVEPAPAEGEGGTGTSGGTGTDKPKDDSSTPSVPGDGSSTGAGDTSGTGGGSTPDASGGAGGGTSAGGESKPDKPAVDGSTEVKPGESSGGSVTPDAVRLAKLIVQEQQSALNVAENNGGSVNMDTSPSKVDISICSDGEECHTLNAVTD</sequence>
<dbReference type="NCBIfam" id="TIGR01901">
    <property type="entry name" value="adhes_NPXG"/>
    <property type="match status" value="1"/>
</dbReference>
<feature type="compositionally biased region" description="Gly residues" evidence="4">
    <location>
        <begin position="1842"/>
        <end position="1870"/>
    </location>
</feature>
<evidence type="ECO:0000259" key="5">
    <source>
        <dbReference type="SMART" id="SM00912"/>
    </source>
</evidence>
<reference evidence="6" key="2">
    <citation type="submission" date="2021-05" db="EMBL/GenBank/DDBJ databases">
        <title>Whole genome PacBio Sequel sequence of Salmonella enterica subsp. enterica.</title>
        <authorList>
            <person name="Hoffmann M."/>
            <person name="Balkey M."/>
            <person name="Luo Y."/>
        </authorList>
    </citation>
    <scope>NUCLEOTIDE SEQUENCE</scope>
    <source>
        <plasmid evidence="6">pCFSAN030538</plasmid>
    </source>
</reference>
<evidence type="ECO:0000256" key="4">
    <source>
        <dbReference type="SAM" id="MobiDB-lite"/>
    </source>
</evidence>
<dbReference type="PANTHER" id="PTHR12338">
    <property type="entry name" value="AUTOTRANSPORTER"/>
    <property type="match status" value="1"/>
</dbReference>
<comment type="subcellular location">
    <subcellularLocation>
        <location evidence="1">Secreted</location>
    </subcellularLocation>
</comment>
<accession>A0A8E9ZSQ1</accession>
<dbReference type="Pfam" id="PF05860">
    <property type="entry name" value="TPS"/>
    <property type="match status" value="1"/>
</dbReference>
<reference evidence="6" key="1">
    <citation type="submission" date="2018-07" db="EMBL/GenBank/DDBJ databases">
        <authorList>
            <consortium name="GenomeTrakr network: Whole genome sequencing for foodborne pathogen traceback"/>
        </authorList>
    </citation>
    <scope>NUCLEOTIDE SEQUENCE</scope>
    <source>
        <plasmid evidence="6">pCFSAN030538</plasmid>
    </source>
</reference>
<feature type="compositionally biased region" description="Gly residues" evidence="4">
    <location>
        <begin position="1813"/>
        <end position="1824"/>
    </location>
</feature>
<dbReference type="EMBL" id="CP075145">
    <property type="protein sequence ID" value="QWJ71912.1"/>
    <property type="molecule type" value="Genomic_DNA"/>
</dbReference>
<dbReference type="Pfam" id="PF13018">
    <property type="entry name" value="ESPR"/>
    <property type="match status" value="1"/>
</dbReference>
<feature type="compositionally biased region" description="Gly residues" evidence="4">
    <location>
        <begin position="1581"/>
        <end position="1595"/>
    </location>
</feature>
<dbReference type="PANTHER" id="PTHR12338:SF8">
    <property type="entry name" value="HEME_HEMOPEXIN-BINDING PROTEIN"/>
    <property type="match status" value="1"/>
</dbReference>
<evidence type="ECO:0000256" key="2">
    <source>
        <dbReference type="ARBA" id="ARBA00022525"/>
    </source>
</evidence>
<feature type="region of interest" description="Disordered" evidence="4">
    <location>
        <begin position="1565"/>
        <end position="1899"/>
    </location>
</feature>
<proteinExistence type="predicted"/>
<feature type="compositionally biased region" description="Basic and acidic residues" evidence="4">
    <location>
        <begin position="1688"/>
        <end position="1697"/>
    </location>
</feature>
<evidence type="ECO:0000256" key="1">
    <source>
        <dbReference type="ARBA" id="ARBA00004613"/>
    </source>
</evidence>
<dbReference type="InterPro" id="IPR024973">
    <property type="entry name" value="ESPR"/>
</dbReference>
<keyword evidence="6" id="KW-0614">Plasmid</keyword>
<evidence type="ECO:0000256" key="3">
    <source>
        <dbReference type="ARBA" id="ARBA00022729"/>
    </source>
</evidence>
<organism evidence="6">
    <name type="scientific">Salmonella diarizonae</name>
    <dbReference type="NCBI Taxonomy" id="59204"/>
    <lineage>
        <taxon>Bacteria</taxon>
        <taxon>Pseudomonadati</taxon>
        <taxon>Pseudomonadota</taxon>
        <taxon>Gammaproteobacteria</taxon>
        <taxon>Enterobacterales</taxon>
        <taxon>Enterobacteriaceae</taxon>
        <taxon>Salmonella</taxon>
    </lineage>
</organism>
<feature type="region of interest" description="Disordered" evidence="4">
    <location>
        <begin position="857"/>
        <end position="881"/>
    </location>
</feature>
<geneLocation type="plasmid" evidence="6">
    <name>pCFSAN030538</name>
</geneLocation>
<feature type="domain" description="Filamentous haemagglutinin FhaB/tRNA nuclease CdiA-like TPS" evidence="5">
    <location>
        <begin position="69"/>
        <end position="181"/>
    </location>
</feature>
<feature type="compositionally biased region" description="Gly residues" evidence="4">
    <location>
        <begin position="1639"/>
        <end position="1650"/>
    </location>
</feature>
<keyword evidence="2" id="KW-0964">Secreted</keyword>
<feature type="compositionally biased region" description="Basic and acidic residues" evidence="4">
    <location>
        <begin position="1601"/>
        <end position="1610"/>
    </location>
</feature>
<protein>
    <submittedName>
        <fullName evidence="6">Filamentous hemagglutinin N-terminal domain-containing protein</fullName>
    </submittedName>
</protein>
<feature type="compositionally biased region" description="Gly residues" evidence="4">
    <location>
        <begin position="1668"/>
        <end position="1682"/>
    </location>
</feature>
<feature type="compositionally biased region" description="Gly residues" evidence="4">
    <location>
        <begin position="1726"/>
        <end position="1737"/>
    </location>
</feature>
<dbReference type="GO" id="GO:0005576">
    <property type="term" value="C:extracellular region"/>
    <property type="evidence" value="ECO:0007669"/>
    <property type="project" value="UniProtKB-SubCell"/>
</dbReference>
<feature type="compositionally biased region" description="Basic and acidic residues" evidence="4">
    <location>
        <begin position="1775"/>
        <end position="1784"/>
    </location>
</feature>
<name>A0A8E9ZSQ1_SALDZ</name>
<keyword evidence="3" id="KW-0732">Signal</keyword>
<feature type="compositionally biased region" description="Gly residues" evidence="4">
    <location>
        <begin position="1755"/>
        <end position="1769"/>
    </location>
</feature>
<dbReference type="SMART" id="SM00912">
    <property type="entry name" value="Haemagg_act"/>
    <property type="match status" value="1"/>
</dbReference>
<evidence type="ECO:0000313" key="6">
    <source>
        <dbReference type="EMBL" id="QWJ71912.1"/>
    </source>
</evidence>
<feature type="compositionally biased region" description="Polar residues" evidence="4">
    <location>
        <begin position="1565"/>
        <end position="1574"/>
    </location>
</feature>
<dbReference type="InterPro" id="IPR008638">
    <property type="entry name" value="FhaB/CdiA-like_TPS"/>
</dbReference>